<accession>A0AAV4W989</accession>
<proteinExistence type="predicted"/>
<reference evidence="1 2" key="1">
    <citation type="submission" date="2021-06" db="EMBL/GenBank/DDBJ databases">
        <title>Caerostris extrusa draft genome.</title>
        <authorList>
            <person name="Kono N."/>
            <person name="Arakawa K."/>
        </authorList>
    </citation>
    <scope>NUCLEOTIDE SEQUENCE [LARGE SCALE GENOMIC DNA]</scope>
</reference>
<evidence type="ECO:0000313" key="2">
    <source>
        <dbReference type="Proteomes" id="UP001054945"/>
    </source>
</evidence>
<keyword evidence="2" id="KW-1185">Reference proteome</keyword>
<name>A0AAV4W989_CAEEX</name>
<organism evidence="1 2">
    <name type="scientific">Caerostris extrusa</name>
    <name type="common">Bark spider</name>
    <name type="synonym">Caerostris bankana</name>
    <dbReference type="NCBI Taxonomy" id="172846"/>
    <lineage>
        <taxon>Eukaryota</taxon>
        <taxon>Metazoa</taxon>
        <taxon>Ecdysozoa</taxon>
        <taxon>Arthropoda</taxon>
        <taxon>Chelicerata</taxon>
        <taxon>Arachnida</taxon>
        <taxon>Araneae</taxon>
        <taxon>Araneomorphae</taxon>
        <taxon>Entelegynae</taxon>
        <taxon>Araneoidea</taxon>
        <taxon>Araneidae</taxon>
        <taxon>Caerostris</taxon>
    </lineage>
</organism>
<sequence length="136" mass="15755">MAAEDERLSRKLKDYCAKESEKSSVNTSVTEKDPNEIILYTGAHGHHVQTALHLDTVNSADQQKIQKSSALVNDWGMFKRKENAHLKQIVQEIYFLEENTLYYKYNNQKYAPDTNLSMHHLKLENDIEPVKPGYFP</sequence>
<gene>
    <name evidence="1" type="ORF">CEXT_604741</name>
</gene>
<dbReference type="AlphaFoldDB" id="A0AAV4W989"/>
<dbReference type="EMBL" id="BPLR01015877">
    <property type="protein sequence ID" value="GIY79371.1"/>
    <property type="molecule type" value="Genomic_DNA"/>
</dbReference>
<comment type="caution">
    <text evidence="1">The sequence shown here is derived from an EMBL/GenBank/DDBJ whole genome shotgun (WGS) entry which is preliminary data.</text>
</comment>
<evidence type="ECO:0000313" key="1">
    <source>
        <dbReference type="EMBL" id="GIY79371.1"/>
    </source>
</evidence>
<dbReference type="Proteomes" id="UP001054945">
    <property type="component" value="Unassembled WGS sequence"/>
</dbReference>
<protein>
    <submittedName>
        <fullName evidence="1">Uncharacterized protein</fullName>
    </submittedName>
</protein>